<evidence type="ECO:0000256" key="6">
    <source>
        <dbReference type="ARBA" id="ARBA00022737"/>
    </source>
</evidence>
<dbReference type="InterPro" id="IPR054694">
    <property type="entry name" value="Parkin-like_IBR"/>
</dbReference>
<dbReference type="InterPro" id="IPR001841">
    <property type="entry name" value="Znf_RING"/>
</dbReference>
<dbReference type="Pfam" id="PF22605">
    <property type="entry name" value="IBR_2"/>
    <property type="match status" value="1"/>
</dbReference>
<accession>A0A8K0UJR7</accession>
<comment type="catalytic activity">
    <reaction evidence="1">
        <text>[E2 ubiquitin-conjugating enzyme]-S-ubiquitinyl-L-cysteine + [acceptor protein]-L-lysine = [E2 ubiquitin-conjugating enzyme]-L-cysteine + [acceptor protein]-N(6)-ubiquitinyl-L-lysine.</text>
        <dbReference type="EC" id="2.3.2.31"/>
    </reaction>
</comment>
<sequence>MAVEGALAAVLQGRSKHLVSFAGQSQYGGGGSSACGLAALNFARIILEKERDGLKDVALLQEMTRDEVIEDVLRICSQWSSTAHLDVDEIATAPIFENTLEPLWSQYSQLGRRSFREMLIKLHDSTTSSAALVLTRPPEIVCVLKVVTEMKAVYALFDSHPRHHHPDGAAVVFFPSLDAAAEYLSDLFEFDQRLLSDASLQWETQLLANYCGHAFNIKDNLSSVGNILDVVMDASLKILSLKADLAELERSNTILRSEVESLSDANARMQNEVIAIRASTTAHPFSSMVNSFGGMWRTTPSRPTPGPSTSQRPTPNKAPLEWQEATDEQDASALLAVKMQKEFEEEDSHLNAIMQDLQKAVPQRFHCGICLDEYEEDMVARIESCGHKFCRDCIRGFIQVKLGEHRFPIFCPTCIVDREKSDPGTLSTILVQQIGLSEEEFNLFTELELSVFSILLHCRKCQQAVFVDKAEYEAQDLIVCPLPRCNYIWCKNCSRAIDVNGPRHSCDGSSELNHLMSQRGWKHCPGCRTPTEKMDGCNHMTCPSPGCNTHFCYVCGESIVQSVMRREIQTALSNHYARCNLFNYP</sequence>
<proteinExistence type="predicted"/>
<dbReference type="PROSITE" id="PS00518">
    <property type="entry name" value="ZF_RING_1"/>
    <property type="match status" value="1"/>
</dbReference>
<feature type="domain" description="RING-type" evidence="14">
    <location>
        <begin position="363"/>
        <end position="583"/>
    </location>
</feature>
<dbReference type="GO" id="GO:0016567">
    <property type="term" value="P:protein ubiquitination"/>
    <property type="evidence" value="ECO:0007669"/>
    <property type="project" value="InterPro"/>
</dbReference>
<dbReference type="InterPro" id="IPR018957">
    <property type="entry name" value="Znf_C3HC4_RING-type"/>
</dbReference>
<dbReference type="PANTHER" id="PTHR11685">
    <property type="entry name" value="RBR FAMILY RING FINGER AND IBR DOMAIN-CONTAINING"/>
    <property type="match status" value="1"/>
</dbReference>
<evidence type="ECO:0000313" key="16">
    <source>
        <dbReference type="Proteomes" id="UP000813824"/>
    </source>
</evidence>
<feature type="compositionally biased region" description="Low complexity" evidence="12">
    <location>
        <begin position="297"/>
        <end position="315"/>
    </location>
</feature>
<evidence type="ECO:0000259" key="13">
    <source>
        <dbReference type="PROSITE" id="PS50089"/>
    </source>
</evidence>
<feature type="coiled-coil region" evidence="11">
    <location>
        <begin position="231"/>
        <end position="272"/>
    </location>
</feature>
<evidence type="ECO:0000256" key="12">
    <source>
        <dbReference type="SAM" id="MobiDB-lite"/>
    </source>
</evidence>
<evidence type="ECO:0000256" key="5">
    <source>
        <dbReference type="ARBA" id="ARBA00022723"/>
    </source>
</evidence>
<keyword evidence="4" id="KW-0808">Transferase</keyword>
<dbReference type="InterPro" id="IPR013083">
    <property type="entry name" value="Znf_RING/FYVE/PHD"/>
</dbReference>
<gene>
    <name evidence="15" type="ORF">BXZ70DRAFT_896170</name>
</gene>
<dbReference type="AlphaFoldDB" id="A0A8K0UJR7"/>
<dbReference type="EC" id="2.3.2.31" evidence="3"/>
<dbReference type="Gene3D" id="3.30.40.10">
    <property type="entry name" value="Zinc/RING finger domain, C3HC4 (zinc finger)"/>
    <property type="match status" value="1"/>
</dbReference>
<keyword evidence="7 10" id="KW-0863">Zinc-finger</keyword>
<name>A0A8K0UJR7_9AGAR</name>
<evidence type="ECO:0000259" key="14">
    <source>
        <dbReference type="PROSITE" id="PS51873"/>
    </source>
</evidence>
<evidence type="ECO:0000256" key="7">
    <source>
        <dbReference type="ARBA" id="ARBA00022771"/>
    </source>
</evidence>
<keyword evidence="16" id="KW-1185">Reference proteome</keyword>
<evidence type="ECO:0000256" key="8">
    <source>
        <dbReference type="ARBA" id="ARBA00022786"/>
    </source>
</evidence>
<comment type="caution">
    <text evidence="15">The sequence shown here is derived from an EMBL/GenBank/DDBJ whole genome shotgun (WGS) entry which is preliminary data.</text>
</comment>
<dbReference type="Gene3D" id="1.20.120.1750">
    <property type="match status" value="1"/>
</dbReference>
<keyword evidence="5" id="KW-0479">Metal-binding</keyword>
<dbReference type="SMART" id="SM00184">
    <property type="entry name" value="RING"/>
    <property type="match status" value="2"/>
</dbReference>
<dbReference type="Pfam" id="PF00097">
    <property type="entry name" value="zf-C3HC4"/>
    <property type="match status" value="1"/>
</dbReference>
<comment type="pathway">
    <text evidence="2">Protein modification; protein ubiquitination.</text>
</comment>
<dbReference type="PROSITE" id="PS50089">
    <property type="entry name" value="ZF_RING_2"/>
    <property type="match status" value="1"/>
</dbReference>
<evidence type="ECO:0000256" key="4">
    <source>
        <dbReference type="ARBA" id="ARBA00022679"/>
    </source>
</evidence>
<dbReference type="GO" id="GO:0008270">
    <property type="term" value="F:zinc ion binding"/>
    <property type="evidence" value="ECO:0007669"/>
    <property type="project" value="UniProtKB-KW"/>
</dbReference>
<evidence type="ECO:0000256" key="1">
    <source>
        <dbReference type="ARBA" id="ARBA00001798"/>
    </source>
</evidence>
<dbReference type="EMBL" id="JAEVFJ010000024">
    <property type="protein sequence ID" value="KAH8094848.1"/>
    <property type="molecule type" value="Genomic_DNA"/>
</dbReference>
<dbReference type="InterPro" id="IPR044066">
    <property type="entry name" value="TRIAD_supradom"/>
</dbReference>
<dbReference type="InterPro" id="IPR017907">
    <property type="entry name" value="Znf_RING_CS"/>
</dbReference>
<feature type="region of interest" description="Disordered" evidence="12">
    <location>
        <begin position="293"/>
        <end position="320"/>
    </location>
</feature>
<reference evidence="15" key="1">
    <citation type="journal article" date="2021" name="New Phytol.">
        <title>Evolutionary innovations through gain and loss of genes in the ectomycorrhizal Boletales.</title>
        <authorList>
            <person name="Wu G."/>
            <person name="Miyauchi S."/>
            <person name="Morin E."/>
            <person name="Kuo A."/>
            <person name="Drula E."/>
            <person name="Varga T."/>
            <person name="Kohler A."/>
            <person name="Feng B."/>
            <person name="Cao Y."/>
            <person name="Lipzen A."/>
            <person name="Daum C."/>
            <person name="Hundley H."/>
            <person name="Pangilinan J."/>
            <person name="Johnson J."/>
            <person name="Barry K."/>
            <person name="LaButti K."/>
            <person name="Ng V."/>
            <person name="Ahrendt S."/>
            <person name="Min B."/>
            <person name="Choi I.G."/>
            <person name="Park H."/>
            <person name="Plett J.M."/>
            <person name="Magnuson J."/>
            <person name="Spatafora J.W."/>
            <person name="Nagy L.G."/>
            <person name="Henrissat B."/>
            <person name="Grigoriev I.V."/>
            <person name="Yang Z.L."/>
            <person name="Xu J."/>
            <person name="Martin F.M."/>
        </authorList>
    </citation>
    <scope>NUCLEOTIDE SEQUENCE</scope>
    <source>
        <strain evidence="15">KKN 215</strain>
    </source>
</reference>
<dbReference type="Proteomes" id="UP000813824">
    <property type="component" value="Unassembled WGS sequence"/>
</dbReference>
<keyword evidence="11" id="KW-0175">Coiled coil</keyword>
<evidence type="ECO:0000256" key="9">
    <source>
        <dbReference type="ARBA" id="ARBA00022833"/>
    </source>
</evidence>
<evidence type="ECO:0000313" key="15">
    <source>
        <dbReference type="EMBL" id="KAH8094848.1"/>
    </source>
</evidence>
<keyword evidence="6" id="KW-0677">Repeat</keyword>
<dbReference type="InterPro" id="IPR031127">
    <property type="entry name" value="E3_UB_ligase_RBR"/>
</dbReference>
<evidence type="ECO:0000256" key="10">
    <source>
        <dbReference type="PROSITE-ProRule" id="PRU00175"/>
    </source>
</evidence>
<dbReference type="OrthoDB" id="1431934at2759"/>
<keyword evidence="8" id="KW-0833">Ubl conjugation pathway</keyword>
<dbReference type="SUPFAM" id="SSF57850">
    <property type="entry name" value="RING/U-box"/>
    <property type="match status" value="2"/>
</dbReference>
<organism evidence="15 16">
    <name type="scientific">Cristinia sonorae</name>
    <dbReference type="NCBI Taxonomy" id="1940300"/>
    <lineage>
        <taxon>Eukaryota</taxon>
        <taxon>Fungi</taxon>
        <taxon>Dikarya</taxon>
        <taxon>Basidiomycota</taxon>
        <taxon>Agaricomycotina</taxon>
        <taxon>Agaricomycetes</taxon>
        <taxon>Agaricomycetidae</taxon>
        <taxon>Agaricales</taxon>
        <taxon>Pleurotineae</taxon>
        <taxon>Stephanosporaceae</taxon>
        <taxon>Cristinia</taxon>
    </lineage>
</organism>
<dbReference type="PROSITE" id="PS51873">
    <property type="entry name" value="TRIAD"/>
    <property type="match status" value="1"/>
</dbReference>
<feature type="domain" description="RING-type" evidence="13">
    <location>
        <begin position="367"/>
        <end position="414"/>
    </location>
</feature>
<protein>
    <recommendedName>
        <fullName evidence="3">RBR-type E3 ubiquitin transferase</fullName>
        <ecNumber evidence="3">2.3.2.31</ecNumber>
    </recommendedName>
</protein>
<evidence type="ECO:0000256" key="11">
    <source>
        <dbReference type="SAM" id="Coils"/>
    </source>
</evidence>
<dbReference type="GO" id="GO:0061630">
    <property type="term" value="F:ubiquitin protein ligase activity"/>
    <property type="evidence" value="ECO:0007669"/>
    <property type="project" value="UniProtKB-EC"/>
</dbReference>
<keyword evidence="9" id="KW-0862">Zinc</keyword>
<evidence type="ECO:0000256" key="2">
    <source>
        <dbReference type="ARBA" id="ARBA00004906"/>
    </source>
</evidence>
<evidence type="ECO:0000256" key="3">
    <source>
        <dbReference type="ARBA" id="ARBA00012251"/>
    </source>
</evidence>
<dbReference type="CDD" id="cd22584">
    <property type="entry name" value="Rcat_RBR_unk"/>
    <property type="match status" value="1"/>
</dbReference>